<reference evidence="4 5" key="1">
    <citation type="submission" date="2017-01" db="EMBL/GenBank/DDBJ databases">
        <authorList>
            <person name="Mah S.A."/>
            <person name="Swanson W.J."/>
            <person name="Moy G.W."/>
            <person name="Vacquier V.D."/>
        </authorList>
    </citation>
    <scope>NUCLEOTIDE SEQUENCE [LARGE SCALE GENOMIC DNA]</scope>
    <source>
        <strain evidence="4 5">DCY110</strain>
    </source>
</reference>
<dbReference type="Pfam" id="PF13807">
    <property type="entry name" value="GNVR"/>
    <property type="match status" value="1"/>
</dbReference>
<dbReference type="InterPro" id="IPR050445">
    <property type="entry name" value="Bact_polysacc_biosynth/exp"/>
</dbReference>
<dbReference type="GO" id="GO:0005886">
    <property type="term" value="C:plasma membrane"/>
    <property type="evidence" value="ECO:0007669"/>
    <property type="project" value="TreeGrafter"/>
</dbReference>
<evidence type="ECO:0000313" key="4">
    <source>
        <dbReference type="EMBL" id="APW39500.1"/>
    </source>
</evidence>
<dbReference type="AlphaFoldDB" id="A0A1P8K0G4"/>
<dbReference type="STRING" id="1842727.RD110_21655"/>
<dbReference type="OrthoDB" id="9795292at2"/>
<name>A0A1P8K0G4_9BURK</name>
<dbReference type="GO" id="GO:0004713">
    <property type="term" value="F:protein tyrosine kinase activity"/>
    <property type="evidence" value="ECO:0007669"/>
    <property type="project" value="TreeGrafter"/>
</dbReference>
<dbReference type="RefSeq" id="WP_076201919.1">
    <property type="nucleotide sequence ID" value="NZ_CP019236.1"/>
</dbReference>
<accession>A0A1P8K0G4</accession>
<evidence type="ECO:0000256" key="2">
    <source>
        <dbReference type="SAM" id="Phobius"/>
    </source>
</evidence>
<evidence type="ECO:0000259" key="3">
    <source>
        <dbReference type="Pfam" id="PF13807"/>
    </source>
</evidence>
<evidence type="ECO:0000256" key="1">
    <source>
        <dbReference type="SAM" id="Coils"/>
    </source>
</evidence>
<feature type="coiled-coil region" evidence="1">
    <location>
        <begin position="292"/>
        <end position="352"/>
    </location>
</feature>
<keyword evidence="5" id="KW-1185">Reference proteome</keyword>
<feature type="transmembrane region" description="Helical" evidence="2">
    <location>
        <begin position="435"/>
        <end position="455"/>
    </location>
</feature>
<feature type="domain" description="Tyrosine-protein kinase G-rich" evidence="3">
    <location>
        <begin position="374"/>
        <end position="453"/>
    </location>
</feature>
<protein>
    <submittedName>
        <fullName evidence="4">Chain length-determining protein</fullName>
    </submittedName>
</protein>
<keyword evidence="2" id="KW-0472">Membrane</keyword>
<feature type="transmembrane region" description="Helical" evidence="2">
    <location>
        <begin position="20"/>
        <end position="40"/>
    </location>
</feature>
<keyword evidence="2" id="KW-1133">Transmembrane helix</keyword>
<organism evidence="4 5">
    <name type="scientific">Rhodoferax koreensis</name>
    <dbReference type="NCBI Taxonomy" id="1842727"/>
    <lineage>
        <taxon>Bacteria</taxon>
        <taxon>Pseudomonadati</taxon>
        <taxon>Pseudomonadota</taxon>
        <taxon>Betaproteobacteria</taxon>
        <taxon>Burkholderiales</taxon>
        <taxon>Comamonadaceae</taxon>
        <taxon>Rhodoferax</taxon>
    </lineage>
</organism>
<dbReference type="InterPro" id="IPR014345">
    <property type="entry name" value="XrtA_polysacc_chain"/>
</dbReference>
<sequence length="527" mass="57833">MDELINQILTFAKGAWKHRWLGLLVAWVVGVVGAGVVLRVPDKYEGSARIYVDTQSILKPLMSGLAVQPNVDQQVGMLSRTLITRPNVEKLIRMADLDLGSQTKDSQEVLIERLMGTLQIKTTGRDNLYTLSFQDPNPEKAKKVVQSLVSIFVESSLGDSRKDTDAAKKFISEQIKTYESKLESAEARLKEFKLKNIDAQTSNGTDMAGRLGEVSAQYNQAKLELREAENARDAAKLQLDNEKSQAASLTTKSLLQESAQSLATPEIDARLETQKRNLDGLLQRFTEQHPDVVNARRLIKELEDQKQKEISELRKTAMANPVGMGPSSSLAAQELSRMLAASEVQVAALRARVAEYSGRYERALSAMKTAPQVEAEYAQLNRDYAINKKNYEDLVSRRESASLSGDLESAAGVADFRLIDPPRVSPKPVAPNRMLLLLLALAVAIGAGVFTSFAASQLRPVFYDARSLRNVIDLPLLGVVTLVVSDAVRRKERSDLRRFVIASGGLVGGFIIGIIVLALFSGQVGLA</sequence>
<dbReference type="EMBL" id="CP019236">
    <property type="protein sequence ID" value="APW39500.1"/>
    <property type="molecule type" value="Genomic_DNA"/>
</dbReference>
<dbReference type="Proteomes" id="UP000186609">
    <property type="component" value="Chromosome"/>
</dbReference>
<keyword evidence="1" id="KW-0175">Coiled coil</keyword>
<evidence type="ECO:0000313" key="5">
    <source>
        <dbReference type="Proteomes" id="UP000186609"/>
    </source>
</evidence>
<keyword evidence="2" id="KW-0812">Transmembrane</keyword>
<dbReference type="PANTHER" id="PTHR32309">
    <property type="entry name" value="TYROSINE-PROTEIN KINASE"/>
    <property type="match status" value="1"/>
</dbReference>
<proteinExistence type="predicted"/>
<feature type="transmembrane region" description="Helical" evidence="2">
    <location>
        <begin position="499"/>
        <end position="520"/>
    </location>
</feature>
<dbReference type="NCBIfam" id="TIGR03007">
    <property type="entry name" value="pepcterm_ChnLen"/>
    <property type="match status" value="1"/>
</dbReference>
<dbReference type="KEGG" id="rhy:RD110_21655"/>
<dbReference type="PANTHER" id="PTHR32309:SF13">
    <property type="entry name" value="FERRIC ENTEROBACTIN TRANSPORT PROTEIN FEPE"/>
    <property type="match status" value="1"/>
</dbReference>
<gene>
    <name evidence="4" type="ORF">RD110_21655</name>
</gene>
<feature type="coiled-coil region" evidence="1">
    <location>
        <begin position="168"/>
        <end position="252"/>
    </location>
</feature>
<dbReference type="InterPro" id="IPR032807">
    <property type="entry name" value="GNVR"/>
</dbReference>